<feature type="compositionally biased region" description="Basic and acidic residues" evidence="1">
    <location>
        <begin position="54"/>
        <end position="63"/>
    </location>
</feature>
<name>A0ABX8SBA5_9ACTN</name>
<reference evidence="2" key="1">
    <citation type="submission" date="2021-07" db="EMBL/GenBank/DDBJ databases">
        <title>Candidatus Kaistella beijingensis sp. nov. isolated from a municipal wastewater treatment plant is involved in sludge foaming.</title>
        <authorList>
            <person name="Song Y."/>
            <person name="Liu S.-J."/>
        </authorList>
    </citation>
    <scope>NUCLEOTIDE SEQUENCE</scope>
    <source>
        <strain evidence="2">DSM 43998</strain>
    </source>
</reference>
<sequence length="151" mass="16136">MIRHSPMIRHRRVARRSGSPHHGYGARLLPLVVLLLGLIAMHNPTAPHNPTALHNRDADDETAHTVTAPGGPTAPDEQPVCPDHCCTDQVGSHSCVAILGTPGQPSAPPHRTTTVDVGTTQIDGTTVRPNPGGRAPPWTVWGSMELMVSRR</sequence>
<dbReference type="Proteomes" id="UP000887023">
    <property type="component" value="Chromosome"/>
</dbReference>
<dbReference type="EMBL" id="CP079105">
    <property type="protein sequence ID" value="QXQ15145.1"/>
    <property type="molecule type" value="Genomic_DNA"/>
</dbReference>
<gene>
    <name evidence="2" type="ORF">KV203_07320</name>
</gene>
<organism evidence="2 3">
    <name type="scientific">Skermania pinensis</name>
    <dbReference type="NCBI Taxonomy" id="39122"/>
    <lineage>
        <taxon>Bacteria</taxon>
        <taxon>Bacillati</taxon>
        <taxon>Actinomycetota</taxon>
        <taxon>Actinomycetes</taxon>
        <taxon>Mycobacteriales</taxon>
        <taxon>Gordoniaceae</taxon>
        <taxon>Skermania</taxon>
    </lineage>
</organism>
<keyword evidence="3" id="KW-1185">Reference proteome</keyword>
<feature type="region of interest" description="Disordered" evidence="1">
    <location>
        <begin position="1"/>
        <end position="22"/>
    </location>
</feature>
<proteinExistence type="predicted"/>
<evidence type="ECO:0000256" key="1">
    <source>
        <dbReference type="SAM" id="MobiDB-lite"/>
    </source>
</evidence>
<feature type="compositionally biased region" description="Basic residues" evidence="1">
    <location>
        <begin position="1"/>
        <end position="19"/>
    </location>
</feature>
<accession>A0ABX8SBA5</accession>
<protein>
    <submittedName>
        <fullName evidence="2">Uncharacterized protein</fullName>
    </submittedName>
</protein>
<feature type="region of interest" description="Disordered" evidence="1">
    <location>
        <begin position="47"/>
        <end position="78"/>
    </location>
</feature>
<evidence type="ECO:0000313" key="2">
    <source>
        <dbReference type="EMBL" id="QXQ15145.1"/>
    </source>
</evidence>
<evidence type="ECO:0000313" key="3">
    <source>
        <dbReference type="Proteomes" id="UP000887023"/>
    </source>
</evidence>
<dbReference type="RefSeq" id="WP_066473254.1">
    <property type="nucleotide sequence ID" value="NZ_CBCRUZ010000019.1"/>
</dbReference>